<feature type="region of interest" description="Disordered" evidence="1">
    <location>
        <begin position="188"/>
        <end position="217"/>
    </location>
</feature>
<name>A0A067Q2U1_9AGAM</name>
<dbReference type="STRING" id="933084.A0A067Q2U1"/>
<protein>
    <submittedName>
        <fullName evidence="2">Uncharacterized protein</fullName>
    </submittedName>
</protein>
<evidence type="ECO:0000313" key="3">
    <source>
        <dbReference type="Proteomes" id="UP000027265"/>
    </source>
</evidence>
<proteinExistence type="predicted"/>
<dbReference type="Proteomes" id="UP000027265">
    <property type="component" value="Unassembled WGS sequence"/>
</dbReference>
<dbReference type="Pfam" id="PF08624">
    <property type="entry name" value="CRC_subunit"/>
    <property type="match status" value="1"/>
</dbReference>
<reference evidence="3" key="1">
    <citation type="journal article" date="2014" name="Proc. Natl. Acad. Sci. U.S.A.">
        <title>Extensive sampling of basidiomycete genomes demonstrates inadequacy of the white-rot/brown-rot paradigm for wood decay fungi.</title>
        <authorList>
            <person name="Riley R."/>
            <person name="Salamov A.A."/>
            <person name="Brown D.W."/>
            <person name="Nagy L.G."/>
            <person name="Floudas D."/>
            <person name="Held B.W."/>
            <person name="Levasseur A."/>
            <person name="Lombard V."/>
            <person name="Morin E."/>
            <person name="Otillar R."/>
            <person name="Lindquist E.A."/>
            <person name="Sun H."/>
            <person name="LaButti K.M."/>
            <person name="Schmutz J."/>
            <person name="Jabbour D."/>
            <person name="Luo H."/>
            <person name="Baker S.E."/>
            <person name="Pisabarro A.G."/>
            <person name="Walton J.D."/>
            <person name="Blanchette R.A."/>
            <person name="Henrissat B."/>
            <person name="Martin F."/>
            <person name="Cullen D."/>
            <person name="Hibbett D.S."/>
            <person name="Grigoriev I.V."/>
        </authorList>
    </citation>
    <scope>NUCLEOTIDE SEQUENCE [LARGE SCALE GENOMIC DNA]</scope>
    <source>
        <strain evidence="3">MUCL 33604</strain>
    </source>
</reference>
<dbReference type="InterPro" id="IPR013933">
    <property type="entry name" value="CRC_Rsc7/Swp82"/>
</dbReference>
<dbReference type="InParanoid" id="A0A067Q2U1"/>
<accession>A0A067Q2U1</accession>
<dbReference type="EMBL" id="KL197721">
    <property type="protein sequence ID" value="KDQ56906.1"/>
    <property type="molecule type" value="Genomic_DNA"/>
</dbReference>
<feature type="compositionally biased region" description="Basic and acidic residues" evidence="1">
    <location>
        <begin position="319"/>
        <end position="328"/>
    </location>
</feature>
<organism evidence="2 3">
    <name type="scientific">Jaapia argillacea MUCL 33604</name>
    <dbReference type="NCBI Taxonomy" id="933084"/>
    <lineage>
        <taxon>Eukaryota</taxon>
        <taxon>Fungi</taxon>
        <taxon>Dikarya</taxon>
        <taxon>Basidiomycota</taxon>
        <taxon>Agaricomycotina</taxon>
        <taxon>Agaricomycetes</taxon>
        <taxon>Agaricomycetidae</taxon>
        <taxon>Jaapiales</taxon>
        <taxon>Jaapiaceae</taxon>
        <taxon>Jaapia</taxon>
    </lineage>
</organism>
<dbReference type="AlphaFoldDB" id="A0A067Q2U1"/>
<sequence length="425" mass="46897">MVGVEGDEAADKVAPLGGGKPFRKIGGKVYIIDGDEYVTEDDPKGDTKIDRNGNLLGGRRFKAQSFALPNRHPERQYLLAIEAARTSGFRDSLYYFRRNPLTLKLNATQPEKDYLIERGNLGGHLRTRSVTLVTARSAYKLHGAKMLIDGKWVEDDYYEDKVREEILAKGLKPGDLVGDLADPTATAATADSKDANALSSDRLKGDRSGSGAGGSTMYRAGGPTTIFGGSGWGPFSEGPLNAVKKSMLSRDGVTEENFMFVAAQRAAEVSAEWAKLRKEVRKEVGGIGERQRGKERERELEREKERGMRMEEEEEEEGASPKREGEVRFGKRRKVGGERVTLPLGVYEPHTGIVLYRADTQPTRSRWEPIPDSSEKRAVLGGTKTGNGAWALAWVDTVMELADESDADATARMERERILREVGML</sequence>
<gene>
    <name evidence="2" type="ORF">JAAARDRAFT_131952</name>
</gene>
<dbReference type="HOGENOM" id="CLU_021756_0_0_1"/>
<dbReference type="OrthoDB" id="5598844at2759"/>
<feature type="compositionally biased region" description="Basic and acidic residues" evidence="1">
    <location>
        <begin position="285"/>
        <end position="310"/>
    </location>
</feature>
<keyword evidence="3" id="KW-1185">Reference proteome</keyword>
<feature type="region of interest" description="Disordered" evidence="1">
    <location>
        <begin position="285"/>
        <end position="328"/>
    </location>
</feature>
<evidence type="ECO:0000313" key="2">
    <source>
        <dbReference type="EMBL" id="KDQ56906.1"/>
    </source>
</evidence>
<evidence type="ECO:0000256" key="1">
    <source>
        <dbReference type="SAM" id="MobiDB-lite"/>
    </source>
</evidence>